<dbReference type="GeneID" id="8294720"/>
<dbReference type="InParanoid" id="C5E3B1"/>
<dbReference type="EMBL" id="CU928180">
    <property type="protein sequence ID" value="CAR30522.1"/>
    <property type="molecule type" value="Genomic_DNA"/>
</dbReference>
<protein>
    <submittedName>
        <fullName evidence="1">KLTH0H11880p</fullName>
    </submittedName>
</protein>
<dbReference type="RefSeq" id="XP_002556384.1">
    <property type="nucleotide sequence ID" value="XM_002556338.1"/>
</dbReference>
<dbReference type="KEGG" id="lth:KLTH0H11880g"/>
<evidence type="ECO:0000313" key="1">
    <source>
        <dbReference type="EMBL" id="CAR30522.1"/>
    </source>
</evidence>
<dbReference type="HOGENOM" id="CLU_1214965_0_0_1"/>
<accession>C5E3B1</accession>
<organism evidence="1 2">
    <name type="scientific">Lachancea thermotolerans (strain ATCC 56472 / CBS 6340 / NRRL Y-8284)</name>
    <name type="common">Yeast</name>
    <name type="synonym">Kluyveromyces thermotolerans</name>
    <dbReference type="NCBI Taxonomy" id="559295"/>
    <lineage>
        <taxon>Eukaryota</taxon>
        <taxon>Fungi</taxon>
        <taxon>Dikarya</taxon>
        <taxon>Ascomycota</taxon>
        <taxon>Saccharomycotina</taxon>
        <taxon>Saccharomycetes</taxon>
        <taxon>Saccharomycetales</taxon>
        <taxon>Saccharomycetaceae</taxon>
        <taxon>Lachancea</taxon>
    </lineage>
</organism>
<evidence type="ECO:0000313" key="2">
    <source>
        <dbReference type="Proteomes" id="UP000002036"/>
    </source>
</evidence>
<keyword evidence="2" id="KW-1185">Reference proteome</keyword>
<gene>
    <name evidence="1" type="ordered locus">KLTH0H11880g</name>
</gene>
<sequence length="228" mass="25555">MLSKESNPQQTSRTSTTTVIKILRDFSRRGIIFNTTRNVVDSAPCHKVRATSNSTSTLVLVDQTCNDTGLLLLLSATKRLVQPTLDTSVAQAPVLIWHKHRKDELRLIPDERTGSIVRATLMLYWFISGTCLCTVAYWPSTPPLQIRTSTCCPAASFSQENLLRTHPTARLACFIFPHATHDPAQGAVFRCRLSYPSSAFPQRVRTVSRKSTTTRTNRSLWDLIVCHV</sequence>
<dbReference type="AlphaFoldDB" id="C5E3B1"/>
<reference evidence="1 2" key="1">
    <citation type="journal article" date="2009" name="Genome Res.">
        <title>Comparative genomics of protoploid Saccharomycetaceae.</title>
        <authorList>
            <consortium name="The Genolevures Consortium"/>
            <person name="Souciet J.-L."/>
            <person name="Dujon B."/>
            <person name="Gaillardin C."/>
            <person name="Johnston M."/>
            <person name="Baret P.V."/>
            <person name="Cliften P."/>
            <person name="Sherman D.J."/>
            <person name="Weissenbach J."/>
            <person name="Westhof E."/>
            <person name="Wincker P."/>
            <person name="Jubin C."/>
            <person name="Poulain J."/>
            <person name="Barbe V."/>
            <person name="Segurens B."/>
            <person name="Artiguenave F."/>
            <person name="Anthouard V."/>
            <person name="Vacherie B."/>
            <person name="Val M.-E."/>
            <person name="Fulton R.S."/>
            <person name="Minx P."/>
            <person name="Wilson R."/>
            <person name="Durrens P."/>
            <person name="Jean G."/>
            <person name="Marck C."/>
            <person name="Martin T."/>
            <person name="Nikolski M."/>
            <person name="Rolland T."/>
            <person name="Seret M.-L."/>
            <person name="Casaregola S."/>
            <person name="Despons L."/>
            <person name="Fairhead C."/>
            <person name="Fischer G."/>
            <person name="Lafontaine I."/>
            <person name="Leh V."/>
            <person name="Lemaire M."/>
            <person name="de Montigny J."/>
            <person name="Neuveglise C."/>
            <person name="Thierry A."/>
            <person name="Blanc-Lenfle I."/>
            <person name="Bleykasten C."/>
            <person name="Diffels J."/>
            <person name="Fritsch E."/>
            <person name="Frangeul L."/>
            <person name="Goeffon A."/>
            <person name="Jauniaux N."/>
            <person name="Kachouri-Lafond R."/>
            <person name="Payen C."/>
            <person name="Potier S."/>
            <person name="Pribylova L."/>
            <person name="Ozanne C."/>
            <person name="Richard G.-F."/>
            <person name="Sacerdot C."/>
            <person name="Straub M.-L."/>
            <person name="Talla E."/>
        </authorList>
    </citation>
    <scope>NUCLEOTIDE SEQUENCE [LARGE SCALE GENOMIC DNA]</scope>
    <source>
        <strain evidence="2">ATCC 56472 / CBS 6340 / NRRL Y-8284</strain>
    </source>
</reference>
<name>C5E3B1_LACTC</name>
<dbReference type="Proteomes" id="UP000002036">
    <property type="component" value="Chromosome H"/>
</dbReference>
<proteinExistence type="predicted"/>